<accession>A0A437J2A4</accession>
<dbReference type="RefSeq" id="WP_127692208.1">
    <property type="nucleotide sequence ID" value="NZ_RZUL01000021.1"/>
</dbReference>
<protein>
    <submittedName>
        <fullName evidence="1">Uncharacterized protein</fullName>
    </submittedName>
</protein>
<sequence>MSAAQDETGLSSKRRQLCSRDHALRVAARMFDRHPARLAIVATGDPLQPYRVSIDPAERGQAVAELVA</sequence>
<name>A0A437J2A4_9SPHN</name>
<evidence type="ECO:0000313" key="1">
    <source>
        <dbReference type="EMBL" id="RVT38265.1"/>
    </source>
</evidence>
<comment type="caution">
    <text evidence="1">The sequence shown here is derived from an EMBL/GenBank/DDBJ whole genome shotgun (WGS) entry which is preliminary data.</text>
</comment>
<dbReference type="OrthoDB" id="7433405at2"/>
<keyword evidence="2" id="KW-1185">Reference proteome</keyword>
<reference evidence="1 2" key="1">
    <citation type="submission" date="2019-01" db="EMBL/GenBank/DDBJ databases">
        <authorList>
            <person name="Chen W.-M."/>
        </authorList>
    </citation>
    <scope>NUCLEOTIDE SEQUENCE [LARGE SCALE GENOMIC DNA]</scope>
    <source>
        <strain evidence="1 2">TLA-22</strain>
    </source>
</reference>
<organism evidence="1 2">
    <name type="scientific">Sphingobium algorifonticola</name>
    <dbReference type="NCBI Taxonomy" id="2008318"/>
    <lineage>
        <taxon>Bacteria</taxon>
        <taxon>Pseudomonadati</taxon>
        <taxon>Pseudomonadota</taxon>
        <taxon>Alphaproteobacteria</taxon>
        <taxon>Sphingomonadales</taxon>
        <taxon>Sphingomonadaceae</taxon>
        <taxon>Sphingobium</taxon>
    </lineage>
</organism>
<proteinExistence type="predicted"/>
<dbReference type="EMBL" id="RZUL01000021">
    <property type="protein sequence ID" value="RVT38265.1"/>
    <property type="molecule type" value="Genomic_DNA"/>
</dbReference>
<dbReference type="AlphaFoldDB" id="A0A437J2A4"/>
<evidence type="ECO:0000313" key="2">
    <source>
        <dbReference type="Proteomes" id="UP000282977"/>
    </source>
</evidence>
<gene>
    <name evidence="1" type="ORF">ENE74_17835</name>
</gene>
<dbReference type="Proteomes" id="UP000282977">
    <property type="component" value="Unassembled WGS sequence"/>
</dbReference>